<proteinExistence type="predicted"/>
<dbReference type="AlphaFoldDB" id="A0A0E9MND3"/>
<dbReference type="GO" id="GO:0003700">
    <property type="term" value="F:DNA-binding transcription factor activity"/>
    <property type="evidence" value="ECO:0007669"/>
    <property type="project" value="InterPro"/>
</dbReference>
<dbReference type="RefSeq" id="WP_157032822.1">
    <property type="nucleotide sequence ID" value="NZ_BBWU01000023.1"/>
</dbReference>
<name>A0A0E9MND3_9SPHN</name>
<evidence type="ECO:0000313" key="2">
    <source>
        <dbReference type="Proteomes" id="UP000033202"/>
    </source>
</evidence>
<accession>A0A0E9MND3</accession>
<dbReference type="STRING" id="1219043.SCH01S_23_00510"/>
<sequence length="303" mass="33093">MASAAGGWGDEPSVLIFADREQDRAAALEAARSVGARIVGAEPTAGALERLSRQVGVDSVLIELDGTDELTRERLIDWANHAVSEGTTSAVISIPSSLIDAVTARLDESRIDLLCDAGIEERTAALGLMLAQRRHRLHDHGIEAEAERLRRLSEEVARIAGALAELSSSARSISYAPHRDFPEIEGEAKVDANMVRSLIRIRRLRDQFFPRDLFADPAWDMLLDLMAARLEQSRVAVSSLCIAAAVPATTALRWIRTLTDHGLFVRRADPEDGRRIFIELSDDAGDALAAYFQTAHQLGLRVA</sequence>
<evidence type="ECO:0000313" key="1">
    <source>
        <dbReference type="EMBL" id="GAO39008.1"/>
    </source>
</evidence>
<dbReference type="InterPro" id="IPR036388">
    <property type="entry name" value="WH-like_DNA-bd_sf"/>
</dbReference>
<dbReference type="InterPro" id="IPR036390">
    <property type="entry name" value="WH_DNA-bd_sf"/>
</dbReference>
<dbReference type="EMBL" id="BBWU01000023">
    <property type="protein sequence ID" value="GAO39008.1"/>
    <property type="molecule type" value="Genomic_DNA"/>
</dbReference>
<dbReference type="SUPFAM" id="SSF46785">
    <property type="entry name" value="Winged helix' DNA-binding domain"/>
    <property type="match status" value="1"/>
</dbReference>
<protein>
    <submittedName>
        <fullName evidence="1">Uncharacterized protein</fullName>
    </submittedName>
</protein>
<organism evidence="1 2">
    <name type="scientific">Sphingomonas changbaiensis NBRC 104936</name>
    <dbReference type="NCBI Taxonomy" id="1219043"/>
    <lineage>
        <taxon>Bacteria</taxon>
        <taxon>Pseudomonadati</taxon>
        <taxon>Pseudomonadota</taxon>
        <taxon>Alphaproteobacteria</taxon>
        <taxon>Sphingomonadales</taxon>
        <taxon>Sphingomonadaceae</taxon>
        <taxon>Sphingomonas</taxon>
    </lineage>
</organism>
<dbReference type="OrthoDB" id="7594920at2"/>
<dbReference type="Gene3D" id="1.10.10.10">
    <property type="entry name" value="Winged helix-like DNA-binding domain superfamily/Winged helix DNA-binding domain"/>
    <property type="match status" value="1"/>
</dbReference>
<dbReference type="Proteomes" id="UP000033202">
    <property type="component" value="Unassembled WGS sequence"/>
</dbReference>
<comment type="caution">
    <text evidence="1">The sequence shown here is derived from an EMBL/GenBank/DDBJ whole genome shotgun (WGS) entry which is preliminary data.</text>
</comment>
<gene>
    <name evidence="1" type="ORF">SCH01S_23_00510</name>
</gene>
<keyword evidence="2" id="KW-1185">Reference proteome</keyword>
<reference evidence="1 2" key="1">
    <citation type="submission" date="2015-04" db="EMBL/GenBank/DDBJ databases">
        <title>Whole genome shotgun sequence of Sphingomonas changbaiensis NBRC 104936.</title>
        <authorList>
            <person name="Katano-Makiyama Y."/>
            <person name="Hosoyama A."/>
            <person name="Hashimoto M."/>
            <person name="Noguchi M."/>
            <person name="Tsuchikane K."/>
            <person name="Ohji S."/>
            <person name="Yamazoe A."/>
            <person name="Ichikawa N."/>
            <person name="Kimura A."/>
            <person name="Fujita N."/>
        </authorList>
    </citation>
    <scope>NUCLEOTIDE SEQUENCE [LARGE SCALE GENOMIC DNA]</scope>
    <source>
        <strain evidence="1 2">NBRC 104936</strain>
    </source>
</reference>